<dbReference type="HOGENOM" id="CLU_1098085_0_0_0"/>
<evidence type="ECO:0000313" key="2">
    <source>
        <dbReference type="EMBL" id="AIH03620.1"/>
    </source>
</evidence>
<gene>
    <name evidence="2" type="ORF">HL41_01600</name>
</gene>
<dbReference type="EMBL" id="CP008796">
    <property type="protein sequence ID" value="AIH03620.1"/>
    <property type="molecule type" value="Genomic_DNA"/>
</dbReference>
<dbReference type="KEGG" id="tcm:HL41_01600"/>
<feature type="coiled-coil region" evidence="1">
    <location>
        <begin position="138"/>
        <end position="165"/>
    </location>
</feature>
<proteinExistence type="predicted"/>
<name>A0A075WRL4_9BACT</name>
<organism evidence="2 3">
    <name type="scientific">Thermodesulfobacterium commune DSM 2178</name>
    <dbReference type="NCBI Taxonomy" id="289377"/>
    <lineage>
        <taxon>Bacteria</taxon>
        <taxon>Pseudomonadati</taxon>
        <taxon>Thermodesulfobacteriota</taxon>
        <taxon>Thermodesulfobacteria</taxon>
        <taxon>Thermodesulfobacteriales</taxon>
        <taxon>Thermodesulfobacteriaceae</taxon>
        <taxon>Thermodesulfobacterium</taxon>
    </lineage>
</organism>
<keyword evidence="1" id="KW-0175">Coiled coil</keyword>
<dbReference type="RefSeq" id="WP_038060069.1">
    <property type="nucleotide sequence ID" value="NZ_CP008796.1"/>
</dbReference>
<dbReference type="Proteomes" id="UP000028481">
    <property type="component" value="Chromosome"/>
</dbReference>
<protein>
    <submittedName>
        <fullName evidence="2">Uncharacterized protein</fullName>
    </submittedName>
</protein>
<dbReference type="AlphaFoldDB" id="A0A075WRL4"/>
<dbReference type="STRING" id="289377.HL41_01600"/>
<dbReference type="eggNOG" id="ENOG503355K">
    <property type="taxonomic scope" value="Bacteria"/>
</dbReference>
<dbReference type="PaxDb" id="289377-HL41_01600"/>
<accession>A0A075WRL4</accession>
<keyword evidence="3" id="KW-1185">Reference proteome</keyword>
<dbReference type="OrthoDB" id="9788158at2"/>
<evidence type="ECO:0000256" key="1">
    <source>
        <dbReference type="SAM" id="Coils"/>
    </source>
</evidence>
<evidence type="ECO:0000313" key="3">
    <source>
        <dbReference type="Proteomes" id="UP000028481"/>
    </source>
</evidence>
<reference evidence="2 3" key="1">
    <citation type="journal article" date="2015" name="Genome Announc.">
        <title>Genome Sequence of a Sulfate-Reducing Thermophilic Bacterium, Thermodesulfobacterium commune DSM 2178T (Phylum Thermodesulfobacteria).</title>
        <authorList>
            <person name="Bhatnagar S."/>
            <person name="Badger J.H."/>
            <person name="Madupu R."/>
            <person name="Khouri H.M."/>
            <person name="O'Connor E.M."/>
            <person name="Robb F.T."/>
            <person name="Ward N.L."/>
            <person name="Eisen J.A."/>
        </authorList>
    </citation>
    <scope>NUCLEOTIDE SEQUENCE [LARGE SCALE GENOMIC DNA]</scope>
    <source>
        <strain evidence="2 3">DSM 2178</strain>
    </source>
</reference>
<sequence>MIKDWDEFSESLSIEIKKEIAENYFREKVYLEEKWNLFKEECDQLKKLYKRVFNNSWRIFFLLNKDEDLISAFEKATDFPLREVCILSKEIFSKEFTQPEETIKKKLFSNITSSFSLTTKSKFVKLFFTVYKRFNRVLEEYLLKLENLKKFYQELKEETKNFYKKFDLSYILSFFNRLSGEGLEIGAIEDKEKVWSSLSEALKIETPPPLDLIFKEFKPLPELGKVYQQLSLLAKKAYELYPENAKDILRHVY</sequence>